<dbReference type="GeneID" id="60200491"/>
<dbReference type="Proteomes" id="UP000001589">
    <property type="component" value="Chromosome"/>
</dbReference>
<evidence type="ECO:0000313" key="2">
    <source>
        <dbReference type="EMBL" id="ABM71478.1"/>
    </source>
</evidence>
<dbReference type="OrthoDB" id="540842at2"/>
<keyword evidence="1" id="KW-1133">Transmembrane helix</keyword>
<dbReference type="RefSeq" id="WP_011819590.1">
    <property type="nucleotide sequence ID" value="NC_008817.1"/>
</dbReference>
<keyword evidence="1" id="KW-0472">Membrane</keyword>
<proteinExistence type="predicted"/>
<dbReference type="EMBL" id="CP000552">
    <property type="protein sequence ID" value="ABM71478.1"/>
    <property type="molecule type" value="Genomic_DNA"/>
</dbReference>
<keyword evidence="1" id="KW-0812">Transmembrane</keyword>
<gene>
    <name evidence="2" type="ordered locus">P9515_02691</name>
</gene>
<evidence type="ECO:0000256" key="1">
    <source>
        <dbReference type="SAM" id="Phobius"/>
    </source>
</evidence>
<protein>
    <submittedName>
        <fullName evidence="2">Uncharacterized protein</fullName>
    </submittedName>
</protein>
<reference evidence="2 3" key="1">
    <citation type="journal article" date="2007" name="PLoS Genet.">
        <title>Patterns and implications of gene gain and loss in the evolution of Prochlorococcus.</title>
        <authorList>
            <person name="Kettler G.C."/>
            <person name="Martiny A.C."/>
            <person name="Huang K."/>
            <person name="Zucker J."/>
            <person name="Coleman M.L."/>
            <person name="Rodrigue S."/>
            <person name="Chen F."/>
            <person name="Lapidus A."/>
            <person name="Ferriera S."/>
            <person name="Johnson J."/>
            <person name="Steglich C."/>
            <person name="Church G.M."/>
            <person name="Richardson P."/>
            <person name="Chisholm S.W."/>
        </authorList>
    </citation>
    <scope>NUCLEOTIDE SEQUENCE [LARGE SCALE GENOMIC DNA]</scope>
    <source>
        <strain evidence="2 3">MIT 9515</strain>
    </source>
</reference>
<accession>A2BUL7</accession>
<dbReference type="HOGENOM" id="CLU_1775773_0_0_3"/>
<feature type="transmembrane region" description="Helical" evidence="1">
    <location>
        <begin position="6"/>
        <end position="24"/>
    </location>
</feature>
<feature type="transmembrane region" description="Helical" evidence="1">
    <location>
        <begin position="53"/>
        <end position="72"/>
    </location>
</feature>
<sequence length="175" mass="20472">MVIYLGCFYIFIGITFLLIPLLYIELGRPRDLIKAGLNLMIGMLLLVKSNIFVNFYASTLIVVTLLFIFYLVEIFSIRWNQLTNQEQNNLKTFKELKKNFLTFIEAISLARKDFLNFNSIFKFGRNNENLNKKKWVRNGENDNISNSNKNNLLTLEMQKKATIQSKKDTIDVENI</sequence>
<evidence type="ECO:0000313" key="3">
    <source>
        <dbReference type="Proteomes" id="UP000001589"/>
    </source>
</evidence>
<organism evidence="2 3">
    <name type="scientific">Prochlorococcus marinus (strain MIT 9515)</name>
    <dbReference type="NCBI Taxonomy" id="167542"/>
    <lineage>
        <taxon>Bacteria</taxon>
        <taxon>Bacillati</taxon>
        <taxon>Cyanobacteriota</taxon>
        <taxon>Cyanophyceae</taxon>
        <taxon>Synechococcales</taxon>
        <taxon>Prochlorococcaceae</taxon>
        <taxon>Prochlorococcus</taxon>
    </lineage>
</organism>
<dbReference type="AlphaFoldDB" id="A2BUL7"/>
<name>A2BUL7_PROM5</name>
<dbReference type="KEGG" id="pmc:P9515_02691"/>